<feature type="domain" description="BON" evidence="3">
    <location>
        <begin position="156"/>
        <end position="223"/>
    </location>
</feature>
<reference evidence="5 6" key="1">
    <citation type="submission" date="2022-11" db="EMBL/GenBank/DDBJ databases">
        <authorList>
            <person name="Siebert D."/>
            <person name="Busche T."/>
            <person name="Saydam E."/>
            <person name="Kalinowski J."/>
            <person name="Ruckert C."/>
            <person name="Blombach B."/>
        </authorList>
    </citation>
    <scope>NUCLEOTIDE SEQUENCE [LARGE SCALE GENOMIC DNA]</scope>
    <source>
        <strain evidence="5 6">DSM 1083</strain>
    </source>
</reference>
<sequence length="243" mass="26307">MLTGQIMTQNVITVSPETTVAAAAETMLDHHISGLPVIENGKLIGIVTEGDFLRRAEIGTGHGKRPSWLQFLLGSGRAAADYVQAHGRKVRDVMTRDPWTVSESTPLQDLVTTMEAHRVKRLPVMRDGKLVGIVARANLLRAISTVARDVTGPAASDEDVRARLIVKLMEADWRPDGLQVAVRDGVAHLHGIITDDRARQAVIVAAETTPGVTAVRDHLILLRSWAGVYALSPEDQAARDRAG</sequence>
<dbReference type="PROSITE" id="PS50914">
    <property type="entry name" value="BON"/>
    <property type="match status" value="1"/>
</dbReference>
<dbReference type="EMBL" id="CP113162">
    <property type="protein sequence ID" value="WEF50678.1"/>
    <property type="molecule type" value="Genomic_DNA"/>
</dbReference>
<proteinExistence type="predicted"/>
<name>A0ABY8BKZ9_AFICR</name>
<dbReference type="InterPro" id="IPR007055">
    <property type="entry name" value="BON_dom"/>
</dbReference>
<dbReference type="RefSeq" id="WP_275246306.1">
    <property type="nucleotide sequence ID" value="NZ_BAABDX010000001.1"/>
</dbReference>
<dbReference type="InterPro" id="IPR017080">
    <property type="entry name" value="UCP036990_CBS_BON"/>
</dbReference>
<dbReference type="PANTHER" id="PTHR43080:SF26">
    <property type="entry name" value="REGULATORY PROTEIN"/>
    <property type="match status" value="1"/>
</dbReference>
<dbReference type="Gene3D" id="3.30.1340.30">
    <property type="match status" value="1"/>
</dbReference>
<protein>
    <submittedName>
        <fullName evidence="5">CBS domain-containing protein</fullName>
    </submittedName>
</protein>
<dbReference type="Proteomes" id="UP001213907">
    <property type="component" value="Chromosome"/>
</dbReference>
<dbReference type="SMART" id="SM00116">
    <property type="entry name" value="CBS"/>
    <property type="match status" value="2"/>
</dbReference>
<evidence type="ECO:0000313" key="6">
    <source>
        <dbReference type="Proteomes" id="UP001213907"/>
    </source>
</evidence>
<feature type="domain" description="CBS" evidence="4">
    <location>
        <begin position="94"/>
        <end position="150"/>
    </location>
</feature>
<dbReference type="CDD" id="cd04586">
    <property type="entry name" value="CBS_pair_BON_assoc"/>
    <property type="match status" value="1"/>
</dbReference>
<evidence type="ECO:0000313" key="5">
    <source>
        <dbReference type="EMBL" id="WEF50678.1"/>
    </source>
</evidence>
<dbReference type="InterPro" id="IPR051257">
    <property type="entry name" value="Diverse_CBS-Domain"/>
</dbReference>
<accession>A0ABY8BKZ9</accession>
<evidence type="ECO:0000259" key="4">
    <source>
        <dbReference type="PROSITE" id="PS51371"/>
    </source>
</evidence>
<dbReference type="Gene3D" id="3.10.580.10">
    <property type="entry name" value="CBS-domain"/>
    <property type="match status" value="1"/>
</dbReference>
<keyword evidence="1 2" id="KW-0129">CBS domain</keyword>
<dbReference type="PANTHER" id="PTHR43080">
    <property type="entry name" value="CBS DOMAIN-CONTAINING PROTEIN CBSX3, MITOCHONDRIAL"/>
    <property type="match status" value="1"/>
</dbReference>
<evidence type="ECO:0000256" key="2">
    <source>
        <dbReference type="PROSITE-ProRule" id="PRU00703"/>
    </source>
</evidence>
<keyword evidence="6" id="KW-1185">Reference proteome</keyword>
<organism evidence="5 6">
    <name type="scientific">Afipia carboxydohydrogena</name>
    <name type="common">Pseudomonas carboxydohydrogena</name>
    <dbReference type="NCBI Taxonomy" id="290"/>
    <lineage>
        <taxon>Bacteria</taxon>
        <taxon>Pseudomonadati</taxon>
        <taxon>Pseudomonadota</taxon>
        <taxon>Alphaproteobacteria</taxon>
        <taxon>Hyphomicrobiales</taxon>
        <taxon>Nitrobacteraceae</taxon>
        <taxon>Afipia</taxon>
    </lineage>
</organism>
<dbReference type="InterPro" id="IPR000644">
    <property type="entry name" value="CBS_dom"/>
</dbReference>
<dbReference type="Pfam" id="PF00571">
    <property type="entry name" value="CBS"/>
    <property type="match status" value="2"/>
</dbReference>
<dbReference type="PIRSF" id="PIRSF036990">
    <property type="entry name" value="UCP036990_CBS_BON"/>
    <property type="match status" value="1"/>
</dbReference>
<evidence type="ECO:0000259" key="3">
    <source>
        <dbReference type="PROSITE" id="PS50914"/>
    </source>
</evidence>
<evidence type="ECO:0000256" key="1">
    <source>
        <dbReference type="ARBA" id="ARBA00023122"/>
    </source>
</evidence>
<dbReference type="Pfam" id="PF04972">
    <property type="entry name" value="BON"/>
    <property type="match status" value="1"/>
</dbReference>
<feature type="domain" description="CBS" evidence="4">
    <location>
        <begin position="7"/>
        <end position="65"/>
    </location>
</feature>
<dbReference type="SUPFAM" id="SSF54631">
    <property type="entry name" value="CBS-domain pair"/>
    <property type="match status" value="1"/>
</dbReference>
<gene>
    <name evidence="5" type="ORF">AFIC_002225</name>
</gene>
<dbReference type="InterPro" id="IPR046342">
    <property type="entry name" value="CBS_dom_sf"/>
</dbReference>
<dbReference type="PROSITE" id="PS51371">
    <property type="entry name" value="CBS"/>
    <property type="match status" value="2"/>
</dbReference>